<dbReference type="NCBIfam" id="NF004123">
    <property type="entry name" value="PRK05610.1"/>
    <property type="match status" value="1"/>
</dbReference>
<accession>A0AA35RJ16</accession>
<evidence type="ECO:0000256" key="1">
    <source>
        <dbReference type="ARBA" id="ARBA00002932"/>
    </source>
</evidence>
<evidence type="ECO:0000256" key="11">
    <source>
        <dbReference type="SAM" id="MobiDB-lite"/>
    </source>
</evidence>
<dbReference type="CDD" id="cd00364">
    <property type="entry name" value="Ribosomal_uS17"/>
    <property type="match status" value="1"/>
</dbReference>
<dbReference type="PANTHER" id="PTHR10744:SF1">
    <property type="entry name" value="SMALL RIBOSOMAL SUBUNIT PROTEIN US17M"/>
    <property type="match status" value="1"/>
</dbReference>
<dbReference type="InterPro" id="IPR019984">
    <property type="entry name" value="Ribosomal_uS17_bact/chlr"/>
</dbReference>
<evidence type="ECO:0000256" key="4">
    <source>
        <dbReference type="ARBA" id="ARBA00022884"/>
    </source>
</evidence>
<dbReference type="EMBL" id="CASHTH010001076">
    <property type="protein sequence ID" value="CAI8011012.1"/>
    <property type="molecule type" value="Genomic_DNA"/>
</dbReference>
<dbReference type="PANTHER" id="PTHR10744">
    <property type="entry name" value="40S RIBOSOMAL PROTEIN S11 FAMILY MEMBER"/>
    <property type="match status" value="1"/>
</dbReference>
<gene>
    <name evidence="12" type="ORF">GBAR_LOCUS7164</name>
</gene>
<keyword evidence="5 10" id="KW-0689">Ribosomal protein</keyword>
<comment type="similarity">
    <text evidence="2 10">Belongs to the universal ribosomal protein uS17 family.</text>
</comment>
<protein>
    <recommendedName>
        <fullName evidence="7">Small ribosomal subunit protein uS17</fullName>
    </recommendedName>
    <alternativeName>
        <fullName evidence="9">40S ribosomal protein S11</fullName>
    </alternativeName>
    <alternativeName>
        <fullName evidence="8">Small ribosomal subunit protein uS17c</fullName>
    </alternativeName>
</protein>
<dbReference type="NCBIfam" id="TIGR03635">
    <property type="entry name" value="uS17_bact"/>
    <property type="match status" value="1"/>
</dbReference>
<feature type="region of interest" description="Disordered" evidence="11">
    <location>
        <begin position="95"/>
        <end position="124"/>
    </location>
</feature>
<dbReference type="AlphaFoldDB" id="A0AA35RJ16"/>
<evidence type="ECO:0000256" key="7">
    <source>
        <dbReference type="ARBA" id="ARBA00035164"/>
    </source>
</evidence>
<dbReference type="InterPro" id="IPR000266">
    <property type="entry name" value="Ribosomal_uS17"/>
</dbReference>
<evidence type="ECO:0000313" key="13">
    <source>
        <dbReference type="Proteomes" id="UP001174909"/>
    </source>
</evidence>
<proteinExistence type="inferred from homology"/>
<keyword evidence="4" id="KW-0694">RNA-binding</keyword>
<name>A0AA35RJ16_GEOBA</name>
<dbReference type="GO" id="GO:0022627">
    <property type="term" value="C:cytosolic small ribosomal subunit"/>
    <property type="evidence" value="ECO:0007669"/>
    <property type="project" value="TreeGrafter"/>
</dbReference>
<dbReference type="Pfam" id="PF00366">
    <property type="entry name" value="Ribosomal_S17"/>
    <property type="match status" value="1"/>
</dbReference>
<keyword evidence="13" id="KW-1185">Reference proteome</keyword>
<dbReference type="Proteomes" id="UP001174909">
    <property type="component" value="Unassembled WGS sequence"/>
</dbReference>
<evidence type="ECO:0000256" key="3">
    <source>
        <dbReference type="ARBA" id="ARBA00022730"/>
    </source>
</evidence>
<dbReference type="GO" id="GO:0003735">
    <property type="term" value="F:structural constituent of ribosome"/>
    <property type="evidence" value="ECO:0007669"/>
    <property type="project" value="InterPro"/>
</dbReference>
<evidence type="ECO:0000313" key="12">
    <source>
        <dbReference type="EMBL" id="CAI8011012.1"/>
    </source>
</evidence>
<evidence type="ECO:0000256" key="9">
    <source>
        <dbReference type="ARBA" id="ARBA00035471"/>
    </source>
</evidence>
<dbReference type="GO" id="GO:0019843">
    <property type="term" value="F:rRNA binding"/>
    <property type="evidence" value="ECO:0007669"/>
    <property type="project" value="UniProtKB-KW"/>
</dbReference>
<dbReference type="Gene3D" id="2.40.50.140">
    <property type="entry name" value="Nucleic acid-binding proteins"/>
    <property type="match status" value="1"/>
</dbReference>
<sequence>MRKVRVGSVVGTRMDKTAVVELVWKQRHRVYRKQMRRVTRFYVHDPEEQCQIGDMVRIQETRPISRTKHWRLLNILSRREVADIRPIELEGDSIIETSEDPSVASDSAIAVAQESGDYNEDEDA</sequence>
<evidence type="ECO:0000256" key="10">
    <source>
        <dbReference type="RuleBase" id="RU003872"/>
    </source>
</evidence>
<organism evidence="12 13">
    <name type="scientific">Geodia barretti</name>
    <name type="common">Barrett's horny sponge</name>
    <dbReference type="NCBI Taxonomy" id="519541"/>
    <lineage>
        <taxon>Eukaryota</taxon>
        <taxon>Metazoa</taxon>
        <taxon>Porifera</taxon>
        <taxon>Demospongiae</taxon>
        <taxon>Heteroscleromorpha</taxon>
        <taxon>Tetractinellida</taxon>
        <taxon>Astrophorina</taxon>
        <taxon>Geodiidae</taxon>
        <taxon>Geodia</taxon>
    </lineage>
</organism>
<dbReference type="PROSITE" id="PS00056">
    <property type="entry name" value="RIBOSOMAL_S17"/>
    <property type="match status" value="1"/>
</dbReference>
<reference evidence="12" key="1">
    <citation type="submission" date="2023-03" db="EMBL/GenBank/DDBJ databases">
        <authorList>
            <person name="Steffen K."/>
            <person name="Cardenas P."/>
        </authorList>
    </citation>
    <scope>NUCLEOTIDE SEQUENCE</scope>
</reference>
<dbReference type="InterPro" id="IPR019979">
    <property type="entry name" value="Ribosomal_uS17_CS"/>
</dbReference>
<keyword evidence="6 10" id="KW-0687">Ribonucleoprotein</keyword>
<dbReference type="HAMAP" id="MF_01345_B">
    <property type="entry name" value="Ribosomal_uS17_B"/>
    <property type="match status" value="1"/>
</dbReference>
<evidence type="ECO:0000256" key="6">
    <source>
        <dbReference type="ARBA" id="ARBA00023274"/>
    </source>
</evidence>
<dbReference type="GO" id="GO:0006412">
    <property type="term" value="P:translation"/>
    <property type="evidence" value="ECO:0007669"/>
    <property type="project" value="InterPro"/>
</dbReference>
<evidence type="ECO:0000256" key="8">
    <source>
        <dbReference type="ARBA" id="ARBA00035251"/>
    </source>
</evidence>
<dbReference type="SUPFAM" id="SSF50249">
    <property type="entry name" value="Nucleic acid-binding proteins"/>
    <property type="match status" value="1"/>
</dbReference>
<dbReference type="PRINTS" id="PR00973">
    <property type="entry name" value="RIBOSOMALS17"/>
</dbReference>
<dbReference type="InterPro" id="IPR012340">
    <property type="entry name" value="NA-bd_OB-fold"/>
</dbReference>
<comment type="caution">
    <text evidence="12">The sequence shown here is derived from an EMBL/GenBank/DDBJ whole genome shotgun (WGS) entry which is preliminary data.</text>
</comment>
<comment type="function">
    <text evidence="1">One of the primary rRNA binding proteins, it binds specifically to the 5'-end of 16S ribosomal RNA.</text>
</comment>
<evidence type="ECO:0000256" key="5">
    <source>
        <dbReference type="ARBA" id="ARBA00022980"/>
    </source>
</evidence>
<evidence type="ECO:0000256" key="2">
    <source>
        <dbReference type="ARBA" id="ARBA00010254"/>
    </source>
</evidence>
<keyword evidence="3" id="KW-0699">rRNA-binding</keyword>